<dbReference type="SMART" id="SM00382">
    <property type="entry name" value="AAA"/>
    <property type="match status" value="2"/>
</dbReference>
<evidence type="ECO:0000256" key="6">
    <source>
        <dbReference type="ARBA" id="ARBA00022801"/>
    </source>
</evidence>
<dbReference type="PANTHER" id="PTHR42926">
    <property type="match status" value="1"/>
</dbReference>
<evidence type="ECO:0000256" key="3">
    <source>
        <dbReference type="ARBA" id="ARBA00022679"/>
    </source>
</evidence>
<dbReference type="Gene3D" id="3.40.50.300">
    <property type="entry name" value="P-loop containing nucleotide triphosphate hydrolases"/>
    <property type="match status" value="2"/>
</dbReference>
<evidence type="ECO:0000256" key="2">
    <source>
        <dbReference type="ARBA" id="ARBA00022553"/>
    </source>
</evidence>
<accession>A0A0U4WLD3</accession>
<evidence type="ECO:0000313" key="8">
    <source>
        <dbReference type="EMBL" id="ALZ85244.1"/>
    </source>
</evidence>
<dbReference type="GO" id="GO:0004674">
    <property type="term" value="F:protein serine/threonine kinase activity"/>
    <property type="evidence" value="ECO:0007669"/>
    <property type="project" value="UniProtKB-KW"/>
</dbReference>
<reference evidence="8 9" key="1">
    <citation type="submission" date="2016-01" db="EMBL/GenBank/DDBJ databases">
        <title>Annotation of Pseudomonas oryzihabitans USDA-ARS-USMARC-56511.</title>
        <authorList>
            <person name="Harhay G.P."/>
            <person name="Harhay D.M."/>
            <person name="Smith T.P.L."/>
            <person name="Bono J.L."/>
            <person name="Heaton M.P."/>
            <person name="Clawson M.L."/>
            <person name="Chitko-Mckown C.G."/>
            <person name="Capik S.F."/>
            <person name="DeDonder K.D."/>
            <person name="Apley M.D."/>
            <person name="Lubbers B.V."/>
            <person name="White B.J."/>
            <person name="Larson R.L."/>
        </authorList>
    </citation>
    <scope>NUCLEOTIDE SEQUENCE [LARGE SCALE GENOMIC DNA]</scope>
    <source>
        <strain evidence="8 9">USDA-ARS-USMARC-56511</strain>
    </source>
</reference>
<dbReference type="CDD" id="cd01124">
    <property type="entry name" value="KaiC-like"/>
    <property type="match status" value="1"/>
</dbReference>
<dbReference type="OrthoDB" id="9783783at2"/>
<keyword evidence="5 8" id="KW-0418">Kinase</keyword>
<dbReference type="GO" id="GO:0005524">
    <property type="term" value="F:ATP binding"/>
    <property type="evidence" value="ECO:0007669"/>
    <property type="project" value="InterPro"/>
</dbReference>
<evidence type="ECO:0000256" key="4">
    <source>
        <dbReference type="ARBA" id="ARBA00022737"/>
    </source>
</evidence>
<keyword evidence="3" id="KW-0808">Transferase</keyword>
<dbReference type="InterPro" id="IPR003593">
    <property type="entry name" value="AAA+_ATPase"/>
</dbReference>
<keyword evidence="8" id="KW-0723">Serine/threonine-protein kinase</keyword>
<keyword evidence="4" id="KW-0677">Repeat</keyword>
<dbReference type="InterPro" id="IPR027417">
    <property type="entry name" value="P-loop_NTPase"/>
</dbReference>
<keyword evidence="6" id="KW-0378">Hydrolase</keyword>
<dbReference type="Proteomes" id="UP000064137">
    <property type="component" value="Chromosome"/>
</dbReference>
<dbReference type="PIRSF" id="PIRSF039117">
    <property type="entry name" value="KaiC"/>
    <property type="match status" value="1"/>
</dbReference>
<dbReference type="EC" id="2.7.11.1" evidence="1"/>
<dbReference type="AlphaFoldDB" id="A0A0U4WLD3"/>
<evidence type="ECO:0000313" key="9">
    <source>
        <dbReference type="Proteomes" id="UP000064137"/>
    </source>
</evidence>
<dbReference type="InterPro" id="IPR051347">
    <property type="entry name" value="Circadian_clock_KaiC-rel"/>
</dbReference>
<gene>
    <name evidence="8" type="ORF">APT59_13965</name>
</gene>
<dbReference type="RefSeq" id="WP_059315410.1">
    <property type="nucleotide sequence ID" value="NZ_CP013987.1"/>
</dbReference>
<dbReference type="EMBL" id="CP013987">
    <property type="protein sequence ID" value="ALZ85244.1"/>
    <property type="molecule type" value="Genomic_DNA"/>
</dbReference>
<organism evidence="8 9">
    <name type="scientific">Pseudomonas oryzihabitans</name>
    <dbReference type="NCBI Taxonomy" id="47885"/>
    <lineage>
        <taxon>Bacteria</taxon>
        <taxon>Pseudomonadati</taxon>
        <taxon>Pseudomonadota</taxon>
        <taxon>Gammaproteobacteria</taxon>
        <taxon>Pseudomonadales</taxon>
        <taxon>Pseudomonadaceae</taxon>
        <taxon>Pseudomonas</taxon>
    </lineage>
</organism>
<evidence type="ECO:0000256" key="1">
    <source>
        <dbReference type="ARBA" id="ARBA00012513"/>
    </source>
</evidence>
<dbReference type="InterPro" id="IPR030665">
    <property type="entry name" value="KaiC"/>
</dbReference>
<dbReference type="PANTHER" id="PTHR42926:SF1">
    <property type="entry name" value="CIRCADIAN CLOCK OSCILLATOR PROTEIN KAIC 1"/>
    <property type="match status" value="1"/>
</dbReference>
<feature type="domain" description="KaiC" evidence="7">
    <location>
        <begin position="5"/>
        <end position="234"/>
    </location>
</feature>
<dbReference type="InterPro" id="IPR014774">
    <property type="entry name" value="KaiC-like_dom"/>
</dbReference>
<evidence type="ECO:0000259" key="7">
    <source>
        <dbReference type="PROSITE" id="PS51146"/>
    </source>
</evidence>
<dbReference type="PROSITE" id="PS51146">
    <property type="entry name" value="KAIC"/>
    <property type="match status" value="2"/>
</dbReference>
<dbReference type="InterPro" id="IPR010624">
    <property type="entry name" value="KaiC_dom"/>
</dbReference>
<keyword evidence="2" id="KW-0597">Phosphoprotein</keyword>
<dbReference type="GO" id="GO:0016787">
    <property type="term" value="F:hydrolase activity"/>
    <property type="evidence" value="ECO:0007669"/>
    <property type="project" value="UniProtKB-KW"/>
</dbReference>
<dbReference type="SUPFAM" id="SSF52540">
    <property type="entry name" value="P-loop containing nucleoside triphosphate hydrolases"/>
    <property type="match status" value="2"/>
</dbReference>
<evidence type="ECO:0000256" key="5">
    <source>
        <dbReference type="ARBA" id="ARBA00022777"/>
    </source>
</evidence>
<dbReference type="KEGG" id="por:APT59_13965"/>
<feature type="domain" description="KaiC" evidence="7">
    <location>
        <begin position="242"/>
        <end position="475"/>
    </location>
</feature>
<sequence>MNRLERVVTGIQGLDEILKGGLVAGASYVIQGRPGSGKSIMANQIAFNHVRGGGRVLFATMLSETHERMFQFFSTLDFFDRSCIGDQVQYLSAFDTMEGEGLDEVVRLLRREISRQKASLLVVDGLLNARSRAETPIDTKKFIAELQGHAAFAGCTVIFLTSARLEDGSPEHTMVDGVLDLHEEDIGSRSIRRMALRKTRGSGALSGFHEFTISNAGITVFPRLETLYRDPSAGATYRVGHQRVTSGVASLDAMIENGLPESSTTLLMGPSGAGKTSICLNFLAACTPEAPGLMFSFYEPPERLQLKANALGLDLAGRIDEGALHMHWQPTTELRLDEVGLKLLALVKQHGIKRLVIDSLGAIARFALPQGRLIEYFSALLNELRTQGVTVLATWELRDVFGADIAAPAPELSSMVDNLILLRFVEAEAEIKRVLSILKVRDSLYDPSLREMVIDDSGIELKKAFKDMVKVLSGSAMPSIQP</sequence>
<protein>
    <recommendedName>
        <fullName evidence="1">non-specific serine/threonine protein kinase</fullName>
        <ecNumber evidence="1">2.7.11.1</ecNumber>
    </recommendedName>
</protein>
<dbReference type="Pfam" id="PF06745">
    <property type="entry name" value="ATPase"/>
    <property type="match status" value="2"/>
</dbReference>
<name>A0A0U4WLD3_9PSED</name>
<proteinExistence type="predicted"/>